<dbReference type="HAMAP" id="MF_00161">
    <property type="entry name" value="LspA"/>
    <property type="match status" value="1"/>
</dbReference>
<dbReference type="PANTHER" id="PTHR33695:SF1">
    <property type="entry name" value="LIPOPROTEIN SIGNAL PEPTIDASE"/>
    <property type="match status" value="1"/>
</dbReference>
<accession>A0A1M6EVX2</accession>
<feature type="active site" evidence="9">
    <location>
        <position position="129"/>
    </location>
</feature>
<evidence type="ECO:0000256" key="2">
    <source>
        <dbReference type="ARBA" id="ARBA00022475"/>
    </source>
</evidence>
<dbReference type="EC" id="3.4.23.36" evidence="9"/>
<evidence type="ECO:0000256" key="3">
    <source>
        <dbReference type="ARBA" id="ARBA00022670"/>
    </source>
</evidence>
<comment type="caution">
    <text evidence="9">Lacks conserved residue(s) required for the propagation of feature annotation.</text>
</comment>
<keyword evidence="13" id="KW-1185">Reference proteome</keyword>
<evidence type="ECO:0000313" key="13">
    <source>
        <dbReference type="Proteomes" id="UP000184452"/>
    </source>
</evidence>
<keyword evidence="6 9" id="KW-0378">Hydrolase</keyword>
<comment type="similarity">
    <text evidence="1 9 10">Belongs to the peptidase A8 family.</text>
</comment>
<comment type="pathway">
    <text evidence="9">Protein modification; lipoprotein biosynthesis (signal peptide cleavage).</text>
</comment>
<comment type="catalytic activity">
    <reaction evidence="9">
        <text>Release of signal peptides from bacterial membrane prolipoproteins. Hydrolyzes -Xaa-Yaa-Zaa-|-(S,diacylglyceryl)Cys-, in which Xaa is hydrophobic (preferably Leu), and Yaa (Ala or Ser) and Zaa (Gly or Ala) have small, neutral side chains.</text>
        <dbReference type="EC" id="3.4.23.36"/>
    </reaction>
</comment>
<protein>
    <recommendedName>
        <fullName evidence="9">Lipoprotein signal peptidase</fullName>
        <ecNumber evidence="9">3.4.23.36</ecNumber>
    </recommendedName>
    <alternativeName>
        <fullName evidence="9">Prolipoprotein signal peptidase</fullName>
    </alternativeName>
    <alternativeName>
        <fullName evidence="9">Signal peptidase II</fullName>
        <shortName evidence="9">SPase II</shortName>
    </alternativeName>
</protein>
<dbReference type="GO" id="GO:0004190">
    <property type="term" value="F:aspartic-type endopeptidase activity"/>
    <property type="evidence" value="ECO:0007669"/>
    <property type="project" value="UniProtKB-UniRule"/>
</dbReference>
<gene>
    <name evidence="9" type="primary">lspA</name>
    <name evidence="12" type="ORF">SAMN05421803_102430</name>
</gene>
<comment type="subcellular location">
    <subcellularLocation>
        <location evidence="9">Cell membrane</location>
        <topology evidence="9">Multi-pass membrane protein</topology>
    </subcellularLocation>
</comment>
<feature type="transmembrane region" description="Helical" evidence="9">
    <location>
        <begin position="95"/>
        <end position="117"/>
    </location>
</feature>
<keyword evidence="8 9" id="KW-0472">Membrane</keyword>
<feature type="transmembrane region" description="Helical" evidence="9">
    <location>
        <begin position="70"/>
        <end position="88"/>
    </location>
</feature>
<evidence type="ECO:0000256" key="6">
    <source>
        <dbReference type="ARBA" id="ARBA00022801"/>
    </source>
</evidence>
<keyword evidence="7 9" id="KW-1133">Transmembrane helix</keyword>
<dbReference type="NCBIfam" id="TIGR00077">
    <property type="entry name" value="lspA"/>
    <property type="match status" value="1"/>
</dbReference>
<keyword evidence="3 9" id="KW-0645">Protease</keyword>
<dbReference type="AlphaFoldDB" id="A0A1M6EVX2"/>
<feature type="compositionally biased region" description="Low complexity" evidence="11">
    <location>
        <begin position="196"/>
        <end position="215"/>
    </location>
</feature>
<keyword evidence="4 9" id="KW-0812">Transmembrane</keyword>
<evidence type="ECO:0000313" key="12">
    <source>
        <dbReference type="EMBL" id="SHI89558.1"/>
    </source>
</evidence>
<evidence type="ECO:0000256" key="4">
    <source>
        <dbReference type="ARBA" id="ARBA00022692"/>
    </source>
</evidence>
<evidence type="ECO:0000256" key="10">
    <source>
        <dbReference type="RuleBase" id="RU004181"/>
    </source>
</evidence>
<keyword evidence="2 9" id="KW-1003">Cell membrane</keyword>
<evidence type="ECO:0000256" key="11">
    <source>
        <dbReference type="SAM" id="MobiDB-lite"/>
    </source>
</evidence>
<comment type="function">
    <text evidence="9">This protein specifically catalyzes the removal of signal peptides from prolipoproteins.</text>
</comment>
<name>A0A1M6EVX2_9ACTN</name>
<feature type="active site" evidence="9">
    <location>
        <position position="143"/>
    </location>
</feature>
<keyword evidence="5 9" id="KW-0064">Aspartyl protease</keyword>
<dbReference type="InterPro" id="IPR001872">
    <property type="entry name" value="Peptidase_A8"/>
</dbReference>
<dbReference type="PRINTS" id="PR00781">
    <property type="entry name" value="LIPOSIGPTASE"/>
</dbReference>
<evidence type="ECO:0000256" key="8">
    <source>
        <dbReference type="ARBA" id="ARBA00023136"/>
    </source>
</evidence>
<dbReference type="OrthoDB" id="4308908at2"/>
<evidence type="ECO:0000256" key="1">
    <source>
        <dbReference type="ARBA" id="ARBA00006139"/>
    </source>
</evidence>
<proteinExistence type="inferred from homology"/>
<organism evidence="12 13">
    <name type="scientific">Nocardiopsis flavescens</name>
    <dbReference type="NCBI Taxonomy" id="758803"/>
    <lineage>
        <taxon>Bacteria</taxon>
        <taxon>Bacillati</taxon>
        <taxon>Actinomycetota</taxon>
        <taxon>Actinomycetes</taxon>
        <taxon>Streptosporangiales</taxon>
        <taxon>Nocardiopsidaceae</taxon>
        <taxon>Nocardiopsis</taxon>
    </lineage>
</organism>
<dbReference type="GO" id="GO:0006508">
    <property type="term" value="P:proteolysis"/>
    <property type="evidence" value="ECO:0007669"/>
    <property type="project" value="UniProtKB-KW"/>
</dbReference>
<dbReference type="EMBL" id="FQZK01000002">
    <property type="protein sequence ID" value="SHI89558.1"/>
    <property type="molecule type" value="Genomic_DNA"/>
</dbReference>
<dbReference type="STRING" id="758803.SAMN05421803_102430"/>
<dbReference type="RefSeq" id="WP_073376348.1">
    <property type="nucleotide sequence ID" value="NZ_FQZK01000002.1"/>
</dbReference>
<evidence type="ECO:0000256" key="5">
    <source>
        <dbReference type="ARBA" id="ARBA00022750"/>
    </source>
</evidence>
<feature type="region of interest" description="Disordered" evidence="11">
    <location>
        <begin position="172"/>
        <end position="233"/>
    </location>
</feature>
<dbReference type="UniPathway" id="UPA00665"/>
<dbReference type="Pfam" id="PF01252">
    <property type="entry name" value="Peptidase_A8"/>
    <property type="match status" value="1"/>
</dbReference>
<sequence>MTTARTPGPRRQRYLLLVLVALTAVGLDLLTKEWVLATFREGERLDVIGEIVQFTLVFNTGAAFSMGTDYTWVFSTIATIVVCVIAYIGLRVRSAWWAVTLGLMMGGAAGNLVDRIFREPEPFHGAVVDFIKVMDFPVFNIADSCVVVGACLVVALTFKGLELDGSLVSEAADGKGGADTADAAEPGTGPQAGAEPDAVAPGGATAADTGPATADRPGDDTGPDDTTTEGKGQ</sequence>
<dbReference type="Proteomes" id="UP000184452">
    <property type="component" value="Unassembled WGS sequence"/>
</dbReference>
<feature type="transmembrane region" description="Helical" evidence="9">
    <location>
        <begin position="137"/>
        <end position="158"/>
    </location>
</feature>
<dbReference type="GO" id="GO:0005886">
    <property type="term" value="C:plasma membrane"/>
    <property type="evidence" value="ECO:0007669"/>
    <property type="project" value="UniProtKB-SubCell"/>
</dbReference>
<reference evidence="12 13" key="1">
    <citation type="submission" date="2016-11" db="EMBL/GenBank/DDBJ databases">
        <authorList>
            <person name="Jaros S."/>
            <person name="Januszkiewicz K."/>
            <person name="Wedrychowicz H."/>
        </authorList>
    </citation>
    <scope>NUCLEOTIDE SEQUENCE [LARGE SCALE GENOMIC DNA]</scope>
    <source>
        <strain evidence="12 13">CGMCC 4.5723</strain>
    </source>
</reference>
<dbReference type="PANTHER" id="PTHR33695">
    <property type="entry name" value="LIPOPROTEIN SIGNAL PEPTIDASE"/>
    <property type="match status" value="1"/>
</dbReference>
<evidence type="ECO:0000256" key="9">
    <source>
        <dbReference type="HAMAP-Rule" id="MF_00161"/>
    </source>
</evidence>
<evidence type="ECO:0000256" key="7">
    <source>
        <dbReference type="ARBA" id="ARBA00022989"/>
    </source>
</evidence>